<evidence type="ECO:0000313" key="2">
    <source>
        <dbReference type="Proteomes" id="UP000008630"/>
    </source>
</evidence>
<reference evidence="1 2" key="2">
    <citation type="journal article" date="2011" name="Stand. Genomic Sci.">
        <title>Complete genome sequence of Bacteroides helcogenes type strain (P 36-108).</title>
        <authorList>
            <person name="Pati A."/>
            <person name="Gronow S."/>
            <person name="Zeytun A."/>
            <person name="Lapidus A."/>
            <person name="Nolan M."/>
            <person name="Hammon N."/>
            <person name="Deshpande S."/>
            <person name="Cheng J.F."/>
            <person name="Tapia R."/>
            <person name="Han C."/>
            <person name="Goodwin L."/>
            <person name="Pitluck S."/>
            <person name="Liolios K."/>
            <person name="Pagani I."/>
            <person name="Ivanova N."/>
            <person name="Mavromatis K."/>
            <person name="Chen A."/>
            <person name="Palaniappan K."/>
            <person name="Land M."/>
            <person name="Hauser L."/>
            <person name="Chang Y.J."/>
            <person name="Jeffries C.D."/>
            <person name="Detter J.C."/>
            <person name="Brambilla E."/>
            <person name="Rohde M."/>
            <person name="Goker M."/>
            <person name="Woyke T."/>
            <person name="Bristow J."/>
            <person name="Eisen J.A."/>
            <person name="Markowitz V."/>
            <person name="Hugenholtz P."/>
            <person name="Kyrpides N.C."/>
            <person name="Klenk H.P."/>
            <person name="Lucas S."/>
        </authorList>
    </citation>
    <scope>NUCLEOTIDE SEQUENCE [LARGE SCALE GENOMIC DNA]</scope>
    <source>
        <strain evidence="2">ATCC 35417 / DSM 20613 / JCM 6297 / CCUG 15421 / P 36-108</strain>
    </source>
</reference>
<reference key="1">
    <citation type="submission" date="2010-11" db="EMBL/GenBank/DDBJ databases">
        <title>The complete genome of Bacteroides helcogenes P 36-108.</title>
        <authorList>
            <consortium name="US DOE Joint Genome Institute (JGI-PGF)"/>
            <person name="Lucas S."/>
            <person name="Copeland A."/>
            <person name="Lapidus A."/>
            <person name="Bruce D."/>
            <person name="Goodwin L."/>
            <person name="Pitluck S."/>
            <person name="Kyrpides N."/>
            <person name="Mavromatis K."/>
            <person name="Ivanova N."/>
            <person name="Zeytun A."/>
            <person name="Brettin T."/>
            <person name="Detter J.C."/>
            <person name="Tapia R."/>
            <person name="Han C."/>
            <person name="Land M."/>
            <person name="Hauser L."/>
            <person name="Markowitz V."/>
            <person name="Cheng J.-F."/>
            <person name="Hugenholtz P."/>
            <person name="Woyke T."/>
            <person name="Wu D."/>
            <person name="Gronow S."/>
            <person name="Wellnitz S."/>
            <person name="Brambilla E."/>
            <person name="Klenk H.-P."/>
            <person name="Eisen J.A."/>
        </authorList>
    </citation>
    <scope>NUCLEOTIDE SEQUENCE</scope>
    <source>
        <strain>P 36-108</strain>
    </source>
</reference>
<dbReference type="AlphaFoldDB" id="E6SW10"/>
<keyword evidence="2" id="KW-1185">Reference proteome</keyword>
<name>E6SW10_BACT6</name>
<gene>
    <name evidence="1" type="ordered locus">Bache_0510</name>
</gene>
<evidence type="ECO:0000313" key="1">
    <source>
        <dbReference type="EMBL" id="ADV42535.1"/>
    </source>
</evidence>
<proteinExistence type="predicted"/>
<dbReference type="RefSeq" id="WP_013546151.1">
    <property type="nucleotide sequence ID" value="NC_014933.1"/>
</dbReference>
<sequence>MGFTPEILNEYFDGKLAEEERKQVLAWLLTEEGQAFLSRHIDEDMLRLTDASDEVSSDYPIPTERMKKRFINKILGHFGGPFSASQKKK</sequence>
<dbReference type="Proteomes" id="UP000008630">
    <property type="component" value="Chromosome"/>
</dbReference>
<dbReference type="EMBL" id="CP002352">
    <property type="protein sequence ID" value="ADV42535.1"/>
    <property type="molecule type" value="Genomic_DNA"/>
</dbReference>
<protein>
    <submittedName>
        <fullName evidence="1">Uncharacterized protein</fullName>
    </submittedName>
</protein>
<organism evidence="1 2">
    <name type="scientific">Bacteroides helcogenes (strain ATCC 35417 / DSM 20613 / JCM 6297 / CCUG 15421 / P 36-108)</name>
    <dbReference type="NCBI Taxonomy" id="693979"/>
    <lineage>
        <taxon>Bacteria</taxon>
        <taxon>Pseudomonadati</taxon>
        <taxon>Bacteroidota</taxon>
        <taxon>Bacteroidia</taxon>
        <taxon>Bacteroidales</taxon>
        <taxon>Bacteroidaceae</taxon>
        <taxon>Bacteroides</taxon>
    </lineage>
</organism>
<dbReference type="PATRIC" id="fig|693979.3.peg.550"/>
<dbReference type="HOGENOM" id="CLU_2448551_0_0_10"/>
<dbReference type="STRING" id="693979.Bache_0510"/>
<dbReference type="KEGG" id="bhl:Bache_0510"/>
<dbReference type="OrthoDB" id="1523489at2"/>
<accession>E6SW10</accession>